<dbReference type="GO" id="GO:0006955">
    <property type="term" value="P:immune response"/>
    <property type="evidence" value="ECO:0007669"/>
    <property type="project" value="TreeGrafter"/>
</dbReference>
<feature type="domain" description="Ig-like" evidence="11">
    <location>
        <begin position="111"/>
        <end position="178"/>
    </location>
</feature>
<proteinExistence type="predicted"/>
<protein>
    <recommendedName>
        <fullName evidence="11">Ig-like domain-containing protein</fullName>
    </recommendedName>
</protein>
<evidence type="ECO:0000256" key="3">
    <source>
        <dbReference type="ARBA" id="ARBA00022692"/>
    </source>
</evidence>
<keyword evidence="10" id="KW-0393">Immunoglobulin domain</keyword>
<reference evidence="12" key="2">
    <citation type="submission" date="2025-09" db="UniProtKB">
        <authorList>
            <consortium name="Ensembl"/>
        </authorList>
    </citation>
    <scope>IDENTIFICATION</scope>
</reference>
<accession>A0A8C6WH87</accession>
<name>A0A8C6WH87_9GOBI</name>
<evidence type="ECO:0000256" key="7">
    <source>
        <dbReference type="ARBA" id="ARBA00023157"/>
    </source>
</evidence>
<dbReference type="GO" id="GO:0009897">
    <property type="term" value="C:external side of plasma membrane"/>
    <property type="evidence" value="ECO:0007669"/>
    <property type="project" value="TreeGrafter"/>
</dbReference>
<feature type="domain" description="Ig-like" evidence="11">
    <location>
        <begin position="1"/>
        <end position="82"/>
    </location>
</feature>
<dbReference type="GO" id="GO:0042102">
    <property type="term" value="P:positive regulation of T cell proliferation"/>
    <property type="evidence" value="ECO:0007669"/>
    <property type="project" value="TreeGrafter"/>
</dbReference>
<evidence type="ECO:0000256" key="6">
    <source>
        <dbReference type="ARBA" id="ARBA00023136"/>
    </source>
</evidence>
<evidence type="ECO:0000256" key="9">
    <source>
        <dbReference type="ARBA" id="ARBA00023180"/>
    </source>
</evidence>
<dbReference type="FunFam" id="2.60.40.10:FF:000142">
    <property type="entry name" value="V-set domain-containing T-cell activation inhibitor 1"/>
    <property type="match status" value="1"/>
</dbReference>
<reference evidence="12" key="1">
    <citation type="submission" date="2025-08" db="UniProtKB">
        <authorList>
            <consortium name="Ensembl"/>
        </authorList>
    </citation>
    <scope>IDENTIFICATION</scope>
</reference>
<dbReference type="InterPro" id="IPR013106">
    <property type="entry name" value="Ig_V-set"/>
</dbReference>
<dbReference type="PANTHER" id="PTHR25466:SF14">
    <property type="entry name" value="BUTYROPHILIN SUBFAMILY 2 MEMBER A2-LIKE-RELATED"/>
    <property type="match status" value="1"/>
</dbReference>
<keyword evidence="2" id="KW-1003">Cell membrane</keyword>
<dbReference type="SMART" id="SM00406">
    <property type="entry name" value="IGv"/>
    <property type="match status" value="1"/>
</dbReference>
<comment type="subcellular location">
    <subcellularLocation>
        <location evidence="1">Cell membrane</location>
        <topology evidence="1">Single-pass type I membrane protein</topology>
    </subcellularLocation>
</comment>
<evidence type="ECO:0000259" key="11">
    <source>
        <dbReference type="PROSITE" id="PS50835"/>
    </source>
</evidence>
<dbReference type="PANTHER" id="PTHR25466">
    <property type="entry name" value="T-LYMPHOCYTE ACTIVATION ANTIGEN"/>
    <property type="match status" value="1"/>
</dbReference>
<dbReference type="GO" id="GO:0071222">
    <property type="term" value="P:cellular response to lipopolysaccharide"/>
    <property type="evidence" value="ECO:0007669"/>
    <property type="project" value="TreeGrafter"/>
</dbReference>
<evidence type="ECO:0000313" key="12">
    <source>
        <dbReference type="Ensembl" id="ENSNMLP00000007178.1"/>
    </source>
</evidence>
<dbReference type="Gene3D" id="2.60.40.10">
    <property type="entry name" value="Immunoglobulins"/>
    <property type="match status" value="2"/>
</dbReference>
<dbReference type="InterPro" id="IPR036179">
    <property type="entry name" value="Ig-like_dom_sf"/>
</dbReference>
<dbReference type="InterPro" id="IPR013783">
    <property type="entry name" value="Ig-like_fold"/>
</dbReference>
<evidence type="ECO:0000256" key="4">
    <source>
        <dbReference type="ARBA" id="ARBA00022729"/>
    </source>
</evidence>
<dbReference type="AlphaFoldDB" id="A0A8C6WH87"/>
<evidence type="ECO:0000256" key="5">
    <source>
        <dbReference type="ARBA" id="ARBA00022989"/>
    </source>
</evidence>
<dbReference type="SUPFAM" id="SSF48726">
    <property type="entry name" value="Immunoglobulin"/>
    <property type="match status" value="2"/>
</dbReference>
<dbReference type="GO" id="GO:0031295">
    <property type="term" value="P:T cell costimulation"/>
    <property type="evidence" value="ECO:0007669"/>
    <property type="project" value="TreeGrafter"/>
</dbReference>
<keyword evidence="8" id="KW-0675">Receptor</keyword>
<organism evidence="12 13">
    <name type="scientific">Neogobius melanostomus</name>
    <name type="common">round goby</name>
    <dbReference type="NCBI Taxonomy" id="47308"/>
    <lineage>
        <taxon>Eukaryota</taxon>
        <taxon>Metazoa</taxon>
        <taxon>Chordata</taxon>
        <taxon>Craniata</taxon>
        <taxon>Vertebrata</taxon>
        <taxon>Euteleostomi</taxon>
        <taxon>Actinopterygii</taxon>
        <taxon>Neopterygii</taxon>
        <taxon>Teleostei</taxon>
        <taxon>Neoteleostei</taxon>
        <taxon>Acanthomorphata</taxon>
        <taxon>Gobiaria</taxon>
        <taxon>Gobiiformes</taxon>
        <taxon>Gobioidei</taxon>
        <taxon>Gobiidae</taxon>
        <taxon>Benthophilinae</taxon>
        <taxon>Neogobiini</taxon>
        <taxon>Neogobius</taxon>
    </lineage>
</organism>
<evidence type="ECO:0000256" key="8">
    <source>
        <dbReference type="ARBA" id="ARBA00023170"/>
    </source>
</evidence>
<keyword evidence="9" id="KW-0325">Glycoprotein</keyword>
<keyword evidence="6" id="KW-0472">Membrane</keyword>
<dbReference type="InterPro" id="IPR007110">
    <property type="entry name" value="Ig-like_dom"/>
</dbReference>
<dbReference type="Proteomes" id="UP000694523">
    <property type="component" value="Unplaced"/>
</dbReference>
<evidence type="ECO:0000256" key="1">
    <source>
        <dbReference type="ARBA" id="ARBA00004251"/>
    </source>
</evidence>
<evidence type="ECO:0000256" key="2">
    <source>
        <dbReference type="ARBA" id="ARBA00022475"/>
    </source>
</evidence>
<keyword evidence="4" id="KW-0732">Signal</keyword>
<evidence type="ECO:0000256" key="10">
    <source>
        <dbReference type="ARBA" id="ARBA00023319"/>
    </source>
</evidence>
<dbReference type="PROSITE" id="PS50835">
    <property type="entry name" value="IG_LIKE"/>
    <property type="match status" value="2"/>
</dbReference>
<keyword evidence="13" id="KW-1185">Reference proteome</keyword>
<dbReference type="Ensembl" id="ENSNMLT00000008177.1">
    <property type="protein sequence ID" value="ENSNMLP00000007178.1"/>
    <property type="gene ID" value="ENSNMLG00000005168.1"/>
</dbReference>
<dbReference type="GO" id="GO:0007166">
    <property type="term" value="P:cell surface receptor signaling pathway"/>
    <property type="evidence" value="ECO:0007669"/>
    <property type="project" value="TreeGrafter"/>
</dbReference>
<sequence>MCYMKSCVLPCHFTPGSDLYIEWTQREEDLTVHSFRHGQNQDWHQYQKYRGRTSLFEEEINRGNASLLLRDVTLKDQGRYMCWADGEATFLNMKVFGKKDVDDVYSSDGKLFCRAYNIYPEPSLKWTMNPEPSAEPQTSVNPTETGLFSVHSSVPLPPDPPYKYICTVSTVYSTKSTTTAPCSDWPELKESEADIGCSGARPRLLPSLFGRAHVRPLL</sequence>
<dbReference type="InterPro" id="IPR051713">
    <property type="entry name" value="T-cell_Activation_Regulation"/>
</dbReference>
<dbReference type="GO" id="GO:0042130">
    <property type="term" value="P:negative regulation of T cell proliferation"/>
    <property type="evidence" value="ECO:0007669"/>
    <property type="project" value="TreeGrafter"/>
</dbReference>
<dbReference type="Pfam" id="PF07686">
    <property type="entry name" value="V-set"/>
    <property type="match status" value="1"/>
</dbReference>
<keyword evidence="7" id="KW-1015">Disulfide bond</keyword>
<evidence type="ECO:0000313" key="13">
    <source>
        <dbReference type="Proteomes" id="UP000694523"/>
    </source>
</evidence>
<keyword evidence="3" id="KW-0812">Transmembrane</keyword>
<keyword evidence="5" id="KW-1133">Transmembrane helix</keyword>